<dbReference type="GO" id="GO:0008080">
    <property type="term" value="F:N-acetyltransferase activity"/>
    <property type="evidence" value="ECO:0007669"/>
    <property type="project" value="InterPro"/>
</dbReference>
<proteinExistence type="predicted"/>
<evidence type="ECO:0000313" key="4">
    <source>
        <dbReference type="EMBL" id="MWG35878.1"/>
    </source>
</evidence>
<keyword evidence="5" id="KW-1185">Reference proteome</keyword>
<name>A0A6B0GVX6_9EURY</name>
<dbReference type="Gene3D" id="3.40.630.30">
    <property type="match status" value="1"/>
</dbReference>
<sequence length="146" mass="16205">MPETVDLSADDAEAVHALYQQYGWWDDRTLVETERALANTPVAVGVRQGDELVASARVVTDYTFYANVFDVIVAEDRRGEGDGEQLLRGVVEHPDLAAVNPTLLCREGLVAFYESCGFKAYPESVDVPEGGREDLHRLVYSRPDDD</sequence>
<gene>
    <name evidence="4" type="ORF">GQS65_15535</name>
</gene>
<protein>
    <submittedName>
        <fullName evidence="4">GNAT family N-acetyltransferase</fullName>
    </submittedName>
</protein>
<organism evidence="4 5">
    <name type="scientific">Halomarina oriensis</name>
    <dbReference type="NCBI Taxonomy" id="671145"/>
    <lineage>
        <taxon>Archaea</taxon>
        <taxon>Methanobacteriati</taxon>
        <taxon>Methanobacteriota</taxon>
        <taxon>Stenosarchaea group</taxon>
        <taxon>Halobacteria</taxon>
        <taxon>Halobacteriales</taxon>
        <taxon>Natronomonadaceae</taxon>
        <taxon>Halomarina</taxon>
    </lineage>
</organism>
<evidence type="ECO:0000313" key="5">
    <source>
        <dbReference type="Proteomes" id="UP000451471"/>
    </source>
</evidence>
<dbReference type="PANTHER" id="PTHR43626:SF4">
    <property type="entry name" value="GCN5-RELATED N-ACETYLTRANSFERASE 2, CHLOROPLASTIC"/>
    <property type="match status" value="1"/>
</dbReference>
<dbReference type="InterPro" id="IPR000182">
    <property type="entry name" value="GNAT_dom"/>
</dbReference>
<evidence type="ECO:0000256" key="1">
    <source>
        <dbReference type="ARBA" id="ARBA00022679"/>
    </source>
</evidence>
<dbReference type="OrthoDB" id="111868at2157"/>
<keyword evidence="1 4" id="KW-0808">Transferase</keyword>
<comment type="caution">
    <text evidence="4">The sequence shown here is derived from an EMBL/GenBank/DDBJ whole genome shotgun (WGS) entry which is preliminary data.</text>
</comment>
<dbReference type="PANTHER" id="PTHR43626">
    <property type="entry name" value="ACYL-COA N-ACYLTRANSFERASE"/>
    <property type="match status" value="1"/>
</dbReference>
<dbReference type="AlphaFoldDB" id="A0A6B0GVX6"/>
<dbReference type="Pfam" id="PF00583">
    <property type="entry name" value="Acetyltransf_1"/>
    <property type="match status" value="1"/>
</dbReference>
<accession>A0A6B0GVX6</accession>
<dbReference type="EMBL" id="WSZK01000027">
    <property type="protein sequence ID" value="MWG35878.1"/>
    <property type="molecule type" value="Genomic_DNA"/>
</dbReference>
<dbReference type="SUPFAM" id="SSF55729">
    <property type="entry name" value="Acyl-CoA N-acyltransferases (Nat)"/>
    <property type="match status" value="1"/>
</dbReference>
<dbReference type="GO" id="GO:0005737">
    <property type="term" value="C:cytoplasm"/>
    <property type="evidence" value="ECO:0007669"/>
    <property type="project" value="TreeGrafter"/>
</dbReference>
<reference evidence="4 5" key="1">
    <citation type="submission" date="2019-12" db="EMBL/GenBank/DDBJ databases">
        <title>Halocatena pleomorpha gen. nov. sp. nov., an extremely halophilic archaeon of family Halobacteriaceae isolated from saltpan soil.</title>
        <authorList>
            <person name="Pal Y."/>
            <person name="Verma A."/>
            <person name="Krishnamurthi S."/>
            <person name="Kumar P."/>
        </authorList>
    </citation>
    <scope>NUCLEOTIDE SEQUENCE [LARGE SCALE GENOMIC DNA]</scope>
    <source>
        <strain evidence="4 5">JCM 16495</strain>
    </source>
</reference>
<dbReference type="PROSITE" id="PS51186">
    <property type="entry name" value="GNAT"/>
    <property type="match status" value="1"/>
</dbReference>
<keyword evidence="2" id="KW-0012">Acyltransferase</keyword>
<dbReference type="InterPro" id="IPR016181">
    <property type="entry name" value="Acyl_CoA_acyltransferase"/>
</dbReference>
<evidence type="ECO:0000259" key="3">
    <source>
        <dbReference type="PROSITE" id="PS51186"/>
    </source>
</evidence>
<feature type="domain" description="N-acetyltransferase" evidence="3">
    <location>
        <begin position="2"/>
        <end position="145"/>
    </location>
</feature>
<evidence type="ECO:0000256" key="2">
    <source>
        <dbReference type="ARBA" id="ARBA00023315"/>
    </source>
</evidence>
<dbReference type="RefSeq" id="WP_158205543.1">
    <property type="nucleotide sequence ID" value="NZ_WSZK01000027.1"/>
</dbReference>
<dbReference type="Proteomes" id="UP000451471">
    <property type="component" value="Unassembled WGS sequence"/>
</dbReference>
<dbReference type="InterPro" id="IPR045039">
    <property type="entry name" value="NSI-like"/>
</dbReference>